<accession>A0A6A6KJG8</accession>
<organism evidence="1 2">
    <name type="scientific">Hevea brasiliensis</name>
    <name type="common">Para rubber tree</name>
    <name type="synonym">Siphonia brasiliensis</name>
    <dbReference type="NCBI Taxonomy" id="3981"/>
    <lineage>
        <taxon>Eukaryota</taxon>
        <taxon>Viridiplantae</taxon>
        <taxon>Streptophyta</taxon>
        <taxon>Embryophyta</taxon>
        <taxon>Tracheophyta</taxon>
        <taxon>Spermatophyta</taxon>
        <taxon>Magnoliopsida</taxon>
        <taxon>eudicotyledons</taxon>
        <taxon>Gunneridae</taxon>
        <taxon>Pentapetalae</taxon>
        <taxon>rosids</taxon>
        <taxon>fabids</taxon>
        <taxon>Malpighiales</taxon>
        <taxon>Euphorbiaceae</taxon>
        <taxon>Crotonoideae</taxon>
        <taxon>Micrandreae</taxon>
        <taxon>Hevea</taxon>
    </lineage>
</organism>
<comment type="caution">
    <text evidence="1">The sequence shown here is derived from an EMBL/GenBank/DDBJ whole genome shotgun (WGS) entry which is preliminary data.</text>
</comment>
<name>A0A6A6KJG8_HEVBR</name>
<evidence type="ECO:0000313" key="1">
    <source>
        <dbReference type="EMBL" id="KAF2287559.1"/>
    </source>
</evidence>
<dbReference type="AlphaFoldDB" id="A0A6A6KJG8"/>
<keyword evidence="2" id="KW-1185">Reference proteome</keyword>
<dbReference type="EMBL" id="JAAGAX010000016">
    <property type="protein sequence ID" value="KAF2287559.1"/>
    <property type="molecule type" value="Genomic_DNA"/>
</dbReference>
<reference evidence="1 2" key="1">
    <citation type="journal article" date="2020" name="Mol. Plant">
        <title>The Chromosome-Based Rubber Tree Genome Provides New Insights into Spurge Genome Evolution and Rubber Biosynthesis.</title>
        <authorList>
            <person name="Liu J."/>
            <person name="Shi C."/>
            <person name="Shi C.C."/>
            <person name="Li W."/>
            <person name="Zhang Q.J."/>
            <person name="Zhang Y."/>
            <person name="Li K."/>
            <person name="Lu H.F."/>
            <person name="Shi C."/>
            <person name="Zhu S.T."/>
            <person name="Xiao Z.Y."/>
            <person name="Nan H."/>
            <person name="Yue Y."/>
            <person name="Zhu X.G."/>
            <person name="Wu Y."/>
            <person name="Hong X.N."/>
            <person name="Fan G.Y."/>
            <person name="Tong Y."/>
            <person name="Zhang D."/>
            <person name="Mao C.L."/>
            <person name="Liu Y.L."/>
            <person name="Hao S.J."/>
            <person name="Liu W.Q."/>
            <person name="Lv M.Q."/>
            <person name="Zhang H.B."/>
            <person name="Liu Y."/>
            <person name="Hu-Tang G.R."/>
            <person name="Wang J.P."/>
            <person name="Wang J.H."/>
            <person name="Sun Y.H."/>
            <person name="Ni S.B."/>
            <person name="Chen W.B."/>
            <person name="Zhang X.C."/>
            <person name="Jiao Y.N."/>
            <person name="Eichler E.E."/>
            <person name="Li G.H."/>
            <person name="Liu X."/>
            <person name="Gao L.Z."/>
        </authorList>
    </citation>
    <scope>NUCLEOTIDE SEQUENCE [LARGE SCALE GENOMIC DNA]</scope>
    <source>
        <strain evidence="2">cv. GT1</strain>
        <tissue evidence="1">Leaf</tissue>
    </source>
</reference>
<proteinExistence type="predicted"/>
<protein>
    <submittedName>
        <fullName evidence="1">Uncharacterized protein</fullName>
    </submittedName>
</protein>
<sequence length="106" mass="11647">MMQQQGSSADLAQLQSIMQAISLALPSSRSGNYPVAKSVASAIQRTPVHSWYIFCCWARDAAVGVTKSITEPDTEPVVTVYTAALCLMFQILNWDFRYNTSGKKVV</sequence>
<evidence type="ECO:0000313" key="2">
    <source>
        <dbReference type="Proteomes" id="UP000467840"/>
    </source>
</evidence>
<dbReference type="Proteomes" id="UP000467840">
    <property type="component" value="Chromosome 8"/>
</dbReference>
<gene>
    <name evidence="1" type="ORF">GH714_001307</name>
</gene>